<sequence>VCVATPNIRDAPLTNTIQLDSSARSGRNRQVEMEARNTDVTANGIDAERNKAKDKKRTRRDSHKAKDSPITGVITNGASANGAVKRSGKLGDRKSRSIYGRGLPKKGGAGGKGTWGRLGDEMQPLPSCLDDHDPNYDSEEQEEITYKAVKPEWNRDEVEKTVIPIINEYFEHTQKEEAIESLGSLNIGDKKALVVICLVTLALERKNEFRELASELLKAFMTPLHHIQSNGNSNALCDDLPELILDTPDAPEVLGKFIARAISDNAVSSDIIETMMEEPDCELIMACAKEVKCQLKIHHNKLKNVWGVAGGIQPVSVLKGKITALLKEYLSSGDSEEAMRCVADLDVPHFHHELVYEAVVMAIEVSTDRASNMLVHLLKRFADTTVVTADQLTQGFRRVYDEMPDINLDVPNAYFYLEQIVNKCHDLKVISLKLKVQAPNRSRKRFVSEGDGGRLKNYKNDSYFDLV</sequence>
<dbReference type="InterPro" id="IPR003891">
    <property type="entry name" value="Initiation_fac_eIF4g_MI"/>
</dbReference>
<dbReference type="STRING" id="7719.ENSCINP00000024343"/>
<dbReference type="Proteomes" id="UP000008144">
    <property type="component" value="Chromosome 8"/>
</dbReference>
<dbReference type="PROSITE" id="PS51366">
    <property type="entry name" value="MI"/>
    <property type="match status" value="2"/>
</dbReference>
<dbReference type="SMART" id="SM00544">
    <property type="entry name" value="MA3"/>
    <property type="match status" value="2"/>
</dbReference>
<dbReference type="HOGENOM" id="CLU_025354_1_0_1"/>
<dbReference type="InterPro" id="IPR016024">
    <property type="entry name" value="ARM-type_fold"/>
</dbReference>
<keyword evidence="5" id="KW-0677">Repeat</keyword>
<dbReference type="AlphaFoldDB" id="F6V5K2"/>
<feature type="domain" description="MI" evidence="8">
    <location>
        <begin position="157"/>
        <end position="277"/>
    </location>
</feature>
<proteinExistence type="inferred from homology"/>
<feature type="compositionally biased region" description="Basic residues" evidence="7">
    <location>
        <begin position="52"/>
        <end position="63"/>
    </location>
</feature>
<dbReference type="FunFam" id="1.25.40.180:FF:000009">
    <property type="entry name" value="programmed cell death protein 4"/>
    <property type="match status" value="1"/>
</dbReference>
<name>F6V5K2_CIOIN</name>
<evidence type="ECO:0000256" key="1">
    <source>
        <dbReference type="ARBA" id="ARBA00004496"/>
    </source>
</evidence>
<keyword evidence="10" id="KW-1185">Reference proteome</keyword>
<evidence type="ECO:0000259" key="8">
    <source>
        <dbReference type="PROSITE" id="PS51366"/>
    </source>
</evidence>
<dbReference type="GO" id="GO:0005634">
    <property type="term" value="C:nucleus"/>
    <property type="evidence" value="ECO:0000318"/>
    <property type="project" value="GO_Central"/>
</dbReference>
<reference evidence="9" key="2">
    <citation type="journal article" date="2008" name="Genome Biol.">
        <title>Improved genome assembly and evidence-based global gene model set for the chordate Ciona intestinalis: new insight into intron and operon populations.</title>
        <authorList>
            <person name="Satou Y."/>
            <person name="Mineta K."/>
            <person name="Ogasawara M."/>
            <person name="Sasakura Y."/>
            <person name="Shoguchi E."/>
            <person name="Ueno K."/>
            <person name="Yamada L."/>
            <person name="Matsumoto J."/>
            <person name="Wasserscheid J."/>
            <person name="Dewar K."/>
            <person name="Wiley G.B."/>
            <person name="Macmil S.L."/>
            <person name="Roe B.A."/>
            <person name="Zeller R.W."/>
            <person name="Hastings K.E."/>
            <person name="Lemaire P."/>
            <person name="Lindquist E."/>
            <person name="Endo T."/>
            <person name="Hotta K."/>
            <person name="Inaba K."/>
        </authorList>
    </citation>
    <scope>NUCLEOTIDE SEQUENCE [LARGE SCALE GENOMIC DNA]</scope>
    <source>
        <strain evidence="9">wild type</strain>
    </source>
</reference>
<keyword evidence="6" id="KW-0539">Nucleus</keyword>
<dbReference type="GeneTree" id="ENSGT00390000015948"/>
<evidence type="ECO:0000256" key="4">
    <source>
        <dbReference type="ARBA" id="ARBA00022490"/>
    </source>
</evidence>
<dbReference type="FunFam" id="1.25.40.180:FF:000008">
    <property type="entry name" value="Programmed cell death protein 4"/>
    <property type="match status" value="1"/>
</dbReference>
<keyword evidence="4" id="KW-0963">Cytoplasm</keyword>
<evidence type="ECO:0000256" key="7">
    <source>
        <dbReference type="SAM" id="MobiDB-lite"/>
    </source>
</evidence>
<organism evidence="9 10">
    <name type="scientific">Ciona intestinalis</name>
    <name type="common">Transparent sea squirt</name>
    <name type="synonym">Ascidia intestinalis</name>
    <dbReference type="NCBI Taxonomy" id="7719"/>
    <lineage>
        <taxon>Eukaryota</taxon>
        <taxon>Metazoa</taxon>
        <taxon>Chordata</taxon>
        <taxon>Tunicata</taxon>
        <taxon>Ascidiacea</taxon>
        <taxon>Phlebobranchia</taxon>
        <taxon>Cionidae</taxon>
        <taxon>Ciona</taxon>
    </lineage>
</organism>
<feature type="compositionally biased region" description="Gly residues" evidence="7">
    <location>
        <begin position="105"/>
        <end position="116"/>
    </location>
</feature>
<dbReference type="Pfam" id="PF02847">
    <property type="entry name" value="MA3"/>
    <property type="match status" value="2"/>
</dbReference>
<dbReference type="EMBL" id="EAAA01002688">
    <property type="status" value="NOT_ANNOTATED_CDS"/>
    <property type="molecule type" value="Genomic_DNA"/>
</dbReference>
<feature type="domain" description="MI" evidence="8">
    <location>
        <begin position="317"/>
        <end position="440"/>
    </location>
</feature>
<dbReference type="GO" id="GO:0005829">
    <property type="term" value="C:cytosol"/>
    <property type="evidence" value="ECO:0000318"/>
    <property type="project" value="GO_Central"/>
</dbReference>
<comment type="similarity">
    <text evidence="2">Belongs to the PDCD4 family.</text>
</comment>
<reference evidence="10" key="1">
    <citation type="journal article" date="2002" name="Science">
        <title>The draft genome of Ciona intestinalis: insights into chordate and vertebrate origins.</title>
        <authorList>
            <person name="Dehal P."/>
            <person name="Satou Y."/>
            <person name="Campbell R.K."/>
            <person name="Chapman J."/>
            <person name="Degnan B."/>
            <person name="De Tomaso A."/>
            <person name="Davidson B."/>
            <person name="Di Gregorio A."/>
            <person name="Gelpke M."/>
            <person name="Goodstein D.M."/>
            <person name="Harafuji N."/>
            <person name="Hastings K.E."/>
            <person name="Ho I."/>
            <person name="Hotta K."/>
            <person name="Huang W."/>
            <person name="Kawashima T."/>
            <person name="Lemaire P."/>
            <person name="Martinez D."/>
            <person name="Meinertzhagen I.A."/>
            <person name="Necula S."/>
            <person name="Nonaka M."/>
            <person name="Putnam N."/>
            <person name="Rash S."/>
            <person name="Saiga H."/>
            <person name="Satake M."/>
            <person name="Terry A."/>
            <person name="Yamada L."/>
            <person name="Wang H.G."/>
            <person name="Awazu S."/>
            <person name="Azumi K."/>
            <person name="Boore J."/>
            <person name="Branno M."/>
            <person name="Chin-Bow S."/>
            <person name="DeSantis R."/>
            <person name="Doyle S."/>
            <person name="Francino P."/>
            <person name="Keys D.N."/>
            <person name="Haga S."/>
            <person name="Hayashi H."/>
            <person name="Hino K."/>
            <person name="Imai K.S."/>
            <person name="Inaba K."/>
            <person name="Kano S."/>
            <person name="Kobayashi K."/>
            <person name="Kobayashi M."/>
            <person name="Lee B.I."/>
            <person name="Makabe K.W."/>
            <person name="Manohar C."/>
            <person name="Matassi G."/>
            <person name="Medina M."/>
            <person name="Mochizuki Y."/>
            <person name="Mount S."/>
            <person name="Morishita T."/>
            <person name="Miura S."/>
            <person name="Nakayama A."/>
            <person name="Nishizaka S."/>
            <person name="Nomoto H."/>
            <person name="Ohta F."/>
            <person name="Oishi K."/>
            <person name="Rigoutsos I."/>
            <person name="Sano M."/>
            <person name="Sasaki A."/>
            <person name="Sasakura Y."/>
            <person name="Shoguchi E."/>
            <person name="Shin-i T."/>
            <person name="Spagnuolo A."/>
            <person name="Stainier D."/>
            <person name="Suzuki M.M."/>
            <person name="Tassy O."/>
            <person name="Takatori N."/>
            <person name="Tokuoka M."/>
            <person name="Yagi K."/>
            <person name="Yoshizaki F."/>
            <person name="Wada S."/>
            <person name="Zhang C."/>
            <person name="Hyatt P.D."/>
            <person name="Larimer F."/>
            <person name="Detter C."/>
            <person name="Doggett N."/>
            <person name="Glavina T."/>
            <person name="Hawkins T."/>
            <person name="Richardson P."/>
            <person name="Lucas S."/>
            <person name="Kohara Y."/>
            <person name="Levine M."/>
            <person name="Satoh N."/>
            <person name="Rokhsar D.S."/>
        </authorList>
    </citation>
    <scope>NUCLEOTIDE SEQUENCE [LARGE SCALE GENOMIC DNA]</scope>
</reference>
<evidence type="ECO:0000256" key="3">
    <source>
        <dbReference type="ARBA" id="ARBA00014414"/>
    </source>
</evidence>
<dbReference type="InterPro" id="IPR039778">
    <property type="entry name" value="PDCD4"/>
</dbReference>
<reference evidence="9" key="4">
    <citation type="submission" date="2025-09" db="UniProtKB">
        <authorList>
            <consortium name="Ensembl"/>
        </authorList>
    </citation>
    <scope>IDENTIFICATION</scope>
</reference>
<evidence type="ECO:0000256" key="5">
    <source>
        <dbReference type="ARBA" id="ARBA00022737"/>
    </source>
</evidence>
<feature type="region of interest" description="Disordered" evidence="7">
    <location>
        <begin position="40"/>
        <end position="141"/>
    </location>
</feature>
<dbReference type="Ensembl" id="ENSCINT00000024589.2">
    <property type="protein sequence ID" value="ENSCINP00000024343.2"/>
    <property type="gene ID" value="ENSCING00000013216.2"/>
</dbReference>
<evidence type="ECO:0000313" key="10">
    <source>
        <dbReference type="Proteomes" id="UP000008144"/>
    </source>
</evidence>
<evidence type="ECO:0000256" key="6">
    <source>
        <dbReference type="ARBA" id="ARBA00023242"/>
    </source>
</evidence>
<evidence type="ECO:0000313" key="9">
    <source>
        <dbReference type="Ensembl" id="ENSCINP00000024343.2"/>
    </source>
</evidence>
<accession>F6V5K2</accession>
<dbReference type="GO" id="GO:0045892">
    <property type="term" value="P:negative regulation of DNA-templated transcription"/>
    <property type="evidence" value="ECO:0007669"/>
    <property type="project" value="InterPro"/>
</dbReference>
<dbReference type="PANTHER" id="PTHR12626:SF0">
    <property type="entry name" value="PROGRAMMED CELL DEATH PROTEIN 4"/>
    <property type="match status" value="1"/>
</dbReference>
<evidence type="ECO:0000256" key="2">
    <source>
        <dbReference type="ARBA" id="ARBA00005497"/>
    </source>
</evidence>
<dbReference type="SUPFAM" id="SSF48371">
    <property type="entry name" value="ARM repeat"/>
    <property type="match status" value="2"/>
</dbReference>
<dbReference type="FunCoup" id="F6V5K2">
    <property type="interactions" value="444"/>
</dbReference>
<dbReference type="InParanoid" id="F6V5K2"/>
<dbReference type="OMA" id="NQDDCEF"/>
<protein>
    <recommendedName>
        <fullName evidence="3">Programmed cell death protein 4</fullName>
    </recommendedName>
</protein>
<comment type="subcellular location">
    <subcellularLocation>
        <location evidence="1">Cytoplasm</location>
    </subcellularLocation>
</comment>
<dbReference type="Gene3D" id="1.25.40.180">
    <property type="match status" value="2"/>
</dbReference>
<reference evidence="9" key="3">
    <citation type="submission" date="2025-08" db="UniProtKB">
        <authorList>
            <consortium name="Ensembl"/>
        </authorList>
    </citation>
    <scope>IDENTIFICATION</scope>
</reference>
<dbReference type="PANTHER" id="PTHR12626">
    <property type="entry name" value="PROGRAMMED CELL DEATH 4"/>
    <property type="match status" value="1"/>
</dbReference>